<sequence length="157" mass="18040">MLVLQTLLPQSPPSFPVERIRCCESGRQVALYGPRGVAVLDVPRRWDLAGKFQAGSKACRSVKRMKKKGIERKRKDLEINEHIRCEQFFFFLRELPTHRQGGDAGSVCFSLEPFHASSYLNSARERRDIRIFIYTYIYTLTGERPQRAAHAALSARL</sequence>
<dbReference type="EMBL" id="JAPTSV010000009">
    <property type="protein sequence ID" value="KAJ1524262.1"/>
    <property type="molecule type" value="Genomic_DNA"/>
</dbReference>
<protein>
    <submittedName>
        <fullName evidence="1">Uncharacterized protein</fullName>
    </submittedName>
</protein>
<organism evidence="1 2">
    <name type="scientific">Megalurothrips usitatus</name>
    <name type="common">bean blossom thrips</name>
    <dbReference type="NCBI Taxonomy" id="439358"/>
    <lineage>
        <taxon>Eukaryota</taxon>
        <taxon>Metazoa</taxon>
        <taxon>Ecdysozoa</taxon>
        <taxon>Arthropoda</taxon>
        <taxon>Hexapoda</taxon>
        <taxon>Insecta</taxon>
        <taxon>Pterygota</taxon>
        <taxon>Neoptera</taxon>
        <taxon>Paraneoptera</taxon>
        <taxon>Thysanoptera</taxon>
        <taxon>Terebrantia</taxon>
        <taxon>Thripoidea</taxon>
        <taxon>Thripidae</taxon>
        <taxon>Megalurothrips</taxon>
    </lineage>
</organism>
<comment type="caution">
    <text evidence="1">The sequence shown here is derived from an EMBL/GenBank/DDBJ whole genome shotgun (WGS) entry which is preliminary data.</text>
</comment>
<proteinExistence type="predicted"/>
<dbReference type="AlphaFoldDB" id="A0AAV7XE20"/>
<gene>
    <name evidence="1" type="ORF">ONE63_010776</name>
</gene>
<evidence type="ECO:0000313" key="2">
    <source>
        <dbReference type="Proteomes" id="UP001075354"/>
    </source>
</evidence>
<dbReference type="InterPro" id="IPR019321">
    <property type="entry name" value="Nucleoporin_Nup88"/>
</dbReference>
<evidence type="ECO:0000313" key="1">
    <source>
        <dbReference type="EMBL" id="KAJ1524262.1"/>
    </source>
</evidence>
<reference evidence="1" key="1">
    <citation type="submission" date="2022-12" db="EMBL/GenBank/DDBJ databases">
        <title>Chromosome-level genome assembly of the bean flower thrips Megalurothrips usitatus.</title>
        <authorList>
            <person name="Ma L."/>
            <person name="Liu Q."/>
            <person name="Li H."/>
            <person name="Cai W."/>
        </authorList>
    </citation>
    <scope>NUCLEOTIDE SEQUENCE</scope>
    <source>
        <strain evidence="1">Cailab_2022a</strain>
    </source>
</reference>
<name>A0AAV7XE20_9NEOP</name>
<accession>A0AAV7XE20</accession>
<keyword evidence="2" id="KW-1185">Reference proteome</keyword>
<dbReference type="Pfam" id="PF10168">
    <property type="entry name" value="Nup88"/>
    <property type="match status" value="1"/>
</dbReference>
<dbReference type="Proteomes" id="UP001075354">
    <property type="component" value="Chromosome 9"/>
</dbReference>